<feature type="region of interest" description="Disordered" evidence="1">
    <location>
        <begin position="104"/>
        <end position="132"/>
    </location>
</feature>
<gene>
    <name evidence="2" type="ORF">BKA23_3221</name>
</gene>
<sequence>MSTFDDSDDFEIYGSDGAEVAEIRVQLRAALTDAMHERDAAAVAAYRSALAALDNAEAVPCDERAGAIEDSPGSVGATEAPRRVLTGHEVQYLIAREVDEREAAAASYDRLGQPDRAQRLRDEADALTPWTT</sequence>
<keyword evidence="3" id="KW-1185">Reference proteome</keyword>
<proteinExistence type="predicted"/>
<dbReference type="AlphaFoldDB" id="A0A561DWX1"/>
<comment type="caution">
    <text evidence="2">The sequence shown here is derived from an EMBL/GenBank/DDBJ whole genome shotgun (WGS) entry which is preliminary data.</text>
</comment>
<protein>
    <submittedName>
        <fullName evidence="2">Uncharacterized protein</fullName>
    </submittedName>
</protein>
<evidence type="ECO:0000313" key="2">
    <source>
        <dbReference type="EMBL" id="TWE07854.1"/>
    </source>
</evidence>
<organism evidence="2 3">
    <name type="scientific">Rudaeicoccus suwonensis</name>
    <dbReference type="NCBI Taxonomy" id="657409"/>
    <lineage>
        <taxon>Bacteria</taxon>
        <taxon>Bacillati</taxon>
        <taxon>Actinomycetota</taxon>
        <taxon>Actinomycetes</taxon>
        <taxon>Micrococcales</taxon>
        <taxon>Dermacoccaceae</taxon>
        <taxon>Rudaeicoccus</taxon>
    </lineage>
</organism>
<dbReference type="Gene3D" id="1.10.1510.10">
    <property type="entry name" value="Uncharacterised protein YqeY/AIM41 PF09424, N-terminal domain"/>
    <property type="match status" value="1"/>
</dbReference>
<accession>A0A561DWX1</accession>
<name>A0A561DWX1_9MICO</name>
<feature type="compositionally biased region" description="Basic and acidic residues" evidence="1">
    <location>
        <begin position="112"/>
        <end position="124"/>
    </location>
</feature>
<dbReference type="InterPro" id="IPR042184">
    <property type="entry name" value="YqeY/Aim41_N"/>
</dbReference>
<dbReference type="Proteomes" id="UP000318297">
    <property type="component" value="Unassembled WGS sequence"/>
</dbReference>
<reference evidence="2 3" key="1">
    <citation type="submission" date="2019-06" db="EMBL/GenBank/DDBJ databases">
        <title>Sequencing the genomes of 1000 actinobacteria strains.</title>
        <authorList>
            <person name="Klenk H.-P."/>
        </authorList>
    </citation>
    <scope>NUCLEOTIDE SEQUENCE [LARGE SCALE GENOMIC DNA]</scope>
    <source>
        <strain evidence="2 3">DSM 19560</strain>
    </source>
</reference>
<evidence type="ECO:0000313" key="3">
    <source>
        <dbReference type="Proteomes" id="UP000318297"/>
    </source>
</evidence>
<evidence type="ECO:0000256" key="1">
    <source>
        <dbReference type="SAM" id="MobiDB-lite"/>
    </source>
</evidence>
<dbReference type="EMBL" id="VIVQ01000004">
    <property type="protein sequence ID" value="TWE07854.1"/>
    <property type="molecule type" value="Genomic_DNA"/>
</dbReference>
<dbReference type="RefSeq" id="WP_211841767.1">
    <property type="nucleotide sequence ID" value="NZ_VIVQ01000004.1"/>
</dbReference>